<proteinExistence type="predicted"/>
<dbReference type="OrthoDB" id="877397at2759"/>
<gene>
    <name evidence="2" type="ORF">J1N35_029010</name>
</gene>
<feature type="domain" description="Ycf2 N-terminal" evidence="1">
    <location>
        <begin position="15"/>
        <end position="70"/>
    </location>
</feature>
<dbReference type="Proteomes" id="UP000828251">
    <property type="component" value="Unassembled WGS sequence"/>
</dbReference>
<keyword evidence="3" id="KW-1185">Reference proteome</keyword>
<reference evidence="2 3" key="1">
    <citation type="journal article" date="2021" name="Plant Biotechnol. J.">
        <title>Multi-omics assisted identification of the key and species-specific regulatory components of drought-tolerant mechanisms in Gossypium stocksii.</title>
        <authorList>
            <person name="Yu D."/>
            <person name="Ke L."/>
            <person name="Zhang D."/>
            <person name="Wu Y."/>
            <person name="Sun Y."/>
            <person name="Mei J."/>
            <person name="Sun J."/>
            <person name="Sun Y."/>
        </authorList>
    </citation>
    <scope>NUCLEOTIDE SEQUENCE [LARGE SCALE GENOMIC DNA]</scope>
    <source>
        <strain evidence="3">cv. E1</strain>
        <tissue evidence="2">Leaf</tissue>
    </source>
</reference>
<dbReference type="InterPro" id="IPR056777">
    <property type="entry name" value="Ycf2_N"/>
</dbReference>
<name>A0A9D3UX98_9ROSI</name>
<organism evidence="2 3">
    <name type="scientific">Gossypium stocksii</name>
    <dbReference type="NCBI Taxonomy" id="47602"/>
    <lineage>
        <taxon>Eukaryota</taxon>
        <taxon>Viridiplantae</taxon>
        <taxon>Streptophyta</taxon>
        <taxon>Embryophyta</taxon>
        <taxon>Tracheophyta</taxon>
        <taxon>Spermatophyta</taxon>
        <taxon>Magnoliopsida</taxon>
        <taxon>eudicotyledons</taxon>
        <taxon>Gunneridae</taxon>
        <taxon>Pentapetalae</taxon>
        <taxon>rosids</taxon>
        <taxon>malvids</taxon>
        <taxon>Malvales</taxon>
        <taxon>Malvaceae</taxon>
        <taxon>Malvoideae</taxon>
        <taxon>Gossypium</taxon>
    </lineage>
</organism>
<evidence type="ECO:0000259" key="1">
    <source>
        <dbReference type="Pfam" id="PF05695"/>
    </source>
</evidence>
<dbReference type="AlphaFoldDB" id="A0A9D3UX98"/>
<evidence type="ECO:0000313" key="3">
    <source>
        <dbReference type="Proteomes" id="UP000828251"/>
    </source>
</evidence>
<protein>
    <recommendedName>
        <fullName evidence="1">Ycf2 N-terminal domain-containing protein</fullName>
    </recommendedName>
</protein>
<dbReference type="Pfam" id="PF05695">
    <property type="entry name" value="Ycf2"/>
    <property type="match status" value="1"/>
</dbReference>
<comment type="caution">
    <text evidence="2">The sequence shown here is derived from an EMBL/GenBank/DDBJ whole genome shotgun (WGS) entry which is preliminary data.</text>
</comment>
<accession>A0A9D3UX98</accession>
<evidence type="ECO:0000313" key="2">
    <source>
        <dbReference type="EMBL" id="KAH1064023.1"/>
    </source>
</evidence>
<dbReference type="EMBL" id="JAIQCV010000009">
    <property type="protein sequence ID" value="KAH1064023.1"/>
    <property type="molecule type" value="Genomic_DNA"/>
</dbReference>
<sequence>MADLFTLSITKPDLDKKWVQISRGNDLEDPKPKIVVFASNNIMEAVNQDRLIQNLIQIQYSTYGYIRNVLI</sequence>